<sequence length="94" mass="10122">MKKSELIEALAVSAQVTKPQARVMLDRLIEVIQTGVKKEGRFLLSGIGTFSVIKRGARTGRNPNTGAAVKIKAKKSVKFRSSPDLKDAAAKSKV</sequence>
<dbReference type="AlphaFoldDB" id="A0A934SUX5"/>
<dbReference type="Gene3D" id="4.10.520.10">
    <property type="entry name" value="IHF-like DNA-binding proteins"/>
    <property type="match status" value="1"/>
</dbReference>
<dbReference type="SUPFAM" id="SSF47729">
    <property type="entry name" value="IHF-like DNA-binding proteins"/>
    <property type="match status" value="1"/>
</dbReference>
<dbReference type="GO" id="GO:0005829">
    <property type="term" value="C:cytosol"/>
    <property type="evidence" value="ECO:0007669"/>
    <property type="project" value="TreeGrafter"/>
</dbReference>
<dbReference type="RefSeq" id="WP_200592781.1">
    <property type="nucleotide sequence ID" value="NZ_JAEPBG010000006.1"/>
</dbReference>
<evidence type="ECO:0000313" key="5">
    <source>
        <dbReference type="EMBL" id="MBK4735890.1"/>
    </source>
</evidence>
<dbReference type="EMBL" id="JAEPBG010000006">
    <property type="protein sequence ID" value="MBK4735890.1"/>
    <property type="molecule type" value="Genomic_DNA"/>
</dbReference>
<keyword evidence="2" id="KW-0226">DNA condensation</keyword>
<dbReference type="Pfam" id="PF00216">
    <property type="entry name" value="Bac_DNA_binding"/>
    <property type="match status" value="1"/>
</dbReference>
<dbReference type="InterPro" id="IPR000119">
    <property type="entry name" value="Hist_DNA-bd"/>
</dbReference>
<gene>
    <name evidence="5" type="ORF">JJB74_14820</name>
</gene>
<organism evidence="5 6">
    <name type="scientific">Noviherbaspirillum pedocola</name>
    <dbReference type="NCBI Taxonomy" id="2801341"/>
    <lineage>
        <taxon>Bacteria</taxon>
        <taxon>Pseudomonadati</taxon>
        <taxon>Pseudomonadota</taxon>
        <taxon>Betaproteobacteria</taxon>
        <taxon>Burkholderiales</taxon>
        <taxon>Oxalobacteraceae</taxon>
        <taxon>Noviherbaspirillum</taxon>
    </lineage>
</organism>
<protein>
    <submittedName>
        <fullName evidence="5">HU family DNA-binding protein</fullName>
    </submittedName>
</protein>
<comment type="caution">
    <text evidence="5">The sequence shown here is derived from an EMBL/GenBank/DDBJ whole genome shotgun (WGS) entry which is preliminary data.</text>
</comment>
<dbReference type="PANTHER" id="PTHR33175:SF3">
    <property type="entry name" value="DNA-BINDING PROTEIN HU-BETA"/>
    <property type="match status" value="1"/>
</dbReference>
<dbReference type="PANTHER" id="PTHR33175">
    <property type="entry name" value="DNA-BINDING PROTEIN HU"/>
    <property type="match status" value="1"/>
</dbReference>
<evidence type="ECO:0000256" key="2">
    <source>
        <dbReference type="ARBA" id="ARBA00023067"/>
    </source>
</evidence>
<keyword evidence="3 5" id="KW-0238">DNA-binding</keyword>
<accession>A0A934SUX5</accession>
<evidence type="ECO:0000256" key="4">
    <source>
        <dbReference type="RuleBase" id="RU003939"/>
    </source>
</evidence>
<dbReference type="SMART" id="SM00411">
    <property type="entry name" value="BHL"/>
    <property type="match status" value="1"/>
</dbReference>
<reference evidence="5" key="1">
    <citation type="submission" date="2021-01" db="EMBL/GenBank/DDBJ databases">
        <title>Genome sequence of strain Noviherbaspirillum sp. DKR-6.</title>
        <authorList>
            <person name="Chaudhary D.K."/>
        </authorList>
    </citation>
    <scope>NUCLEOTIDE SEQUENCE</scope>
    <source>
        <strain evidence="5">DKR-6</strain>
    </source>
</reference>
<dbReference type="GO" id="GO:0030527">
    <property type="term" value="F:structural constituent of chromatin"/>
    <property type="evidence" value="ECO:0007669"/>
    <property type="project" value="InterPro"/>
</dbReference>
<evidence type="ECO:0000256" key="3">
    <source>
        <dbReference type="ARBA" id="ARBA00023125"/>
    </source>
</evidence>
<dbReference type="Proteomes" id="UP000622890">
    <property type="component" value="Unassembled WGS sequence"/>
</dbReference>
<dbReference type="InterPro" id="IPR010992">
    <property type="entry name" value="IHF-like_DNA-bd_dom_sf"/>
</dbReference>
<comment type="similarity">
    <text evidence="1 4">Belongs to the bacterial histone-like protein family.</text>
</comment>
<dbReference type="PRINTS" id="PR01727">
    <property type="entry name" value="DNABINDINGHU"/>
</dbReference>
<proteinExistence type="inferred from homology"/>
<dbReference type="GO" id="GO:0030261">
    <property type="term" value="P:chromosome condensation"/>
    <property type="evidence" value="ECO:0007669"/>
    <property type="project" value="UniProtKB-KW"/>
</dbReference>
<evidence type="ECO:0000313" key="6">
    <source>
        <dbReference type="Proteomes" id="UP000622890"/>
    </source>
</evidence>
<dbReference type="GO" id="GO:0003677">
    <property type="term" value="F:DNA binding"/>
    <property type="evidence" value="ECO:0007669"/>
    <property type="project" value="UniProtKB-KW"/>
</dbReference>
<keyword evidence="6" id="KW-1185">Reference proteome</keyword>
<dbReference type="CDD" id="cd13831">
    <property type="entry name" value="HU"/>
    <property type="match status" value="1"/>
</dbReference>
<name>A0A934SUX5_9BURK</name>
<evidence type="ECO:0000256" key="1">
    <source>
        <dbReference type="ARBA" id="ARBA00010529"/>
    </source>
</evidence>